<reference evidence="2 3" key="1">
    <citation type="journal article" date="2009" name="Stand. Genomic Sci.">
        <title>Complete genome sequence of Stackebrandtia nassauensis type strain (LLR-40K-21).</title>
        <authorList>
            <person name="Munk C."/>
            <person name="Lapidus A."/>
            <person name="Copeland A."/>
            <person name="Jando M."/>
            <person name="Mayilraj S."/>
            <person name="Glavina Del Rio T."/>
            <person name="Nolan M."/>
            <person name="Chen F."/>
            <person name="Lucas S."/>
            <person name="Tice H."/>
            <person name="Cheng J.F."/>
            <person name="Han C."/>
            <person name="Detter J.C."/>
            <person name="Bruce D."/>
            <person name="Goodwin L."/>
            <person name="Chain P."/>
            <person name="Pitluck S."/>
            <person name="Goker M."/>
            <person name="Ovchinikova G."/>
            <person name="Pati A."/>
            <person name="Ivanova N."/>
            <person name="Mavromatis K."/>
            <person name="Chen A."/>
            <person name="Palaniappan K."/>
            <person name="Land M."/>
            <person name="Hauser L."/>
            <person name="Chang Y.J."/>
            <person name="Jeffries C.D."/>
            <person name="Bristow J."/>
            <person name="Eisen J.A."/>
            <person name="Markowitz V."/>
            <person name="Hugenholtz P."/>
            <person name="Kyrpides N.C."/>
            <person name="Klenk H.P."/>
        </authorList>
    </citation>
    <scope>NUCLEOTIDE SEQUENCE [LARGE SCALE GENOMIC DNA]</scope>
    <source>
        <strain evidence="3">DSM 44728 / CIP 108903 / NRRL B-16338 / NBRC 102104 / LLR-40K-21</strain>
    </source>
</reference>
<dbReference type="OrthoDB" id="5194430at2"/>
<proteinExistence type="predicted"/>
<dbReference type="EMBL" id="CP001778">
    <property type="protein sequence ID" value="ADD41195.1"/>
    <property type="molecule type" value="Genomic_DNA"/>
</dbReference>
<keyword evidence="1" id="KW-0472">Membrane</keyword>
<gene>
    <name evidence="2" type="ordered locus">Snas_1491</name>
</gene>
<organism evidence="2 3">
    <name type="scientific">Stackebrandtia nassauensis (strain DSM 44728 / CIP 108903 / NRRL B-16338 / NBRC 102104 / LLR-40K-21)</name>
    <dbReference type="NCBI Taxonomy" id="446470"/>
    <lineage>
        <taxon>Bacteria</taxon>
        <taxon>Bacillati</taxon>
        <taxon>Actinomycetota</taxon>
        <taxon>Actinomycetes</taxon>
        <taxon>Glycomycetales</taxon>
        <taxon>Glycomycetaceae</taxon>
        <taxon>Stackebrandtia</taxon>
    </lineage>
</organism>
<dbReference type="STRING" id="446470.Snas_1491"/>
<dbReference type="Proteomes" id="UP000000844">
    <property type="component" value="Chromosome"/>
</dbReference>
<dbReference type="RefSeq" id="WP_013016766.1">
    <property type="nucleotide sequence ID" value="NC_013947.1"/>
</dbReference>
<protein>
    <submittedName>
        <fullName evidence="2">Uncharacterized protein</fullName>
    </submittedName>
</protein>
<keyword evidence="1" id="KW-0812">Transmembrane</keyword>
<dbReference type="AlphaFoldDB" id="D3PVE2"/>
<dbReference type="KEGG" id="sna:Snas_1491"/>
<evidence type="ECO:0000256" key="1">
    <source>
        <dbReference type="SAM" id="Phobius"/>
    </source>
</evidence>
<keyword evidence="1" id="KW-1133">Transmembrane helix</keyword>
<name>D3PVE2_STANL</name>
<dbReference type="HOGENOM" id="CLU_894028_0_0_11"/>
<feature type="transmembrane region" description="Helical" evidence="1">
    <location>
        <begin position="173"/>
        <end position="194"/>
    </location>
</feature>
<keyword evidence="3" id="KW-1185">Reference proteome</keyword>
<sequence length="311" mass="33473">MTDIPPPPMPVSTEAVRAKAQEVVDAARDAMKRQFAGMAKEVEKRQPELLGDIPLRFDAFNYGLPESMDTMITSVEYATVELNQDNLGMEQVKGAVEEWQGNAADAFFEKFTMPFPQIAANHLNSLIALSTAIRSSQGIIYSARQSVINIGDQTITALNAIKQKKKTSWQEKLLIVAGVVAAVAAAVMPVYGAAALTAAKLAKEAENVHKLAKAALVFSLGSQATTLLRVGTEQPVIEGGSVFKILESMDRAIDKTWDEVSAESTHLENLVKGDMSKLNPEAMLPGCATVLAEAIDADDLEVSFAQPPKDD</sequence>
<evidence type="ECO:0000313" key="3">
    <source>
        <dbReference type="Proteomes" id="UP000000844"/>
    </source>
</evidence>
<accession>D3PVE2</accession>
<evidence type="ECO:0000313" key="2">
    <source>
        <dbReference type="EMBL" id="ADD41195.1"/>
    </source>
</evidence>